<evidence type="ECO:0000256" key="3">
    <source>
        <dbReference type="ARBA" id="ARBA00022833"/>
    </source>
</evidence>
<dbReference type="Pfam" id="PF00017">
    <property type="entry name" value="SH2"/>
    <property type="match status" value="2"/>
</dbReference>
<dbReference type="SUPFAM" id="SSF48350">
    <property type="entry name" value="GTPase activation domain, GAP"/>
    <property type="match status" value="1"/>
</dbReference>
<dbReference type="PROSITE" id="PS50081">
    <property type="entry name" value="ZF_DAG_PE_2"/>
    <property type="match status" value="1"/>
</dbReference>
<evidence type="ECO:0000256" key="5">
    <source>
        <dbReference type="SAM" id="Coils"/>
    </source>
</evidence>
<dbReference type="CTD" id="33203"/>
<dbReference type="Pfam" id="PF07647">
    <property type="entry name" value="SAM_2"/>
    <property type="match status" value="1"/>
</dbReference>
<dbReference type="InterPro" id="IPR036860">
    <property type="entry name" value="SH2_dom_sf"/>
</dbReference>
<keyword evidence="4" id="KW-0727">SH2 domain</keyword>
<dbReference type="SMART" id="SM00252">
    <property type="entry name" value="SH2"/>
    <property type="match status" value="2"/>
</dbReference>
<protein>
    <recommendedName>
        <fullName evidence="12">Phosphatidylinositol 3-kinase regulatory subunit alpha</fullName>
    </recommendedName>
</protein>
<dbReference type="InterPro" id="IPR035022">
    <property type="entry name" value="PI3kinase_P85_nSH2"/>
</dbReference>
<dbReference type="InterPro" id="IPR000198">
    <property type="entry name" value="RhoGAP_dom"/>
</dbReference>
<dbReference type="InterPro" id="IPR013761">
    <property type="entry name" value="SAM/pointed_sf"/>
</dbReference>
<dbReference type="CDD" id="cd09942">
    <property type="entry name" value="SH2_nSH2_p85_like"/>
    <property type="match status" value="1"/>
</dbReference>
<dbReference type="PROSITE" id="PS50238">
    <property type="entry name" value="RHOGAP"/>
    <property type="match status" value="1"/>
</dbReference>
<feature type="domain" description="Phorbol-ester/DAG-type" evidence="7">
    <location>
        <begin position="278"/>
        <end position="328"/>
    </location>
</feature>
<evidence type="ECO:0000313" key="10">
    <source>
        <dbReference type="EnsemblMetazoa" id="XP_019764915.1"/>
    </source>
</evidence>
<dbReference type="GeneID" id="109540864"/>
<keyword evidence="2" id="KW-0479">Metal-binding</keyword>
<dbReference type="Pfam" id="PF00130">
    <property type="entry name" value="C1_1"/>
    <property type="match status" value="1"/>
</dbReference>
<name>A0AAR5PV81_DENPD</name>
<dbReference type="InterPro" id="IPR008936">
    <property type="entry name" value="Rho_GTPase_activation_prot"/>
</dbReference>
<dbReference type="Gene3D" id="3.30.505.10">
    <property type="entry name" value="SH2 domain"/>
    <property type="match status" value="2"/>
</dbReference>
<dbReference type="Gene3D" id="1.10.287.1490">
    <property type="match status" value="1"/>
</dbReference>
<evidence type="ECO:0008006" key="12">
    <source>
        <dbReference type="Google" id="ProtNLM"/>
    </source>
</evidence>
<reference evidence="10" key="2">
    <citation type="submission" date="2024-08" db="UniProtKB">
        <authorList>
            <consortium name="EnsemblMetazoa"/>
        </authorList>
    </citation>
    <scope>IDENTIFICATION</scope>
</reference>
<dbReference type="AlphaFoldDB" id="A0AAR5PV81"/>
<dbReference type="SUPFAM" id="SSF57889">
    <property type="entry name" value="Cysteine-rich domain"/>
    <property type="match status" value="1"/>
</dbReference>
<dbReference type="GO" id="GO:0046872">
    <property type="term" value="F:metal ion binding"/>
    <property type="evidence" value="ECO:0007669"/>
    <property type="project" value="UniProtKB-KW"/>
</dbReference>
<dbReference type="PROSITE" id="PS00479">
    <property type="entry name" value="ZF_DAG_PE_1"/>
    <property type="match status" value="1"/>
</dbReference>
<keyword evidence="3" id="KW-0862">Zinc</keyword>
<dbReference type="PANTHER" id="PTHR46075">
    <property type="entry name" value="CHIMERIN FAMILY MEMBER"/>
    <property type="match status" value="1"/>
</dbReference>
<dbReference type="GO" id="GO:0007165">
    <property type="term" value="P:signal transduction"/>
    <property type="evidence" value="ECO:0007669"/>
    <property type="project" value="InterPro"/>
</dbReference>
<dbReference type="FunFam" id="3.30.505.10:FF:000100">
    <property type="entry name" value="phosphatidylinositol 3-kinase regulatory subunit gamma"/>
    <property type="match status" value="1"/>
</dbReference>
<dbReference type="KEGG" id="dpa:109540864"/>
<dbReference type="InterPro" id="IPR001660">
    <property type="entry name" value="SAM"/>
</dbReference>
<dbReference type="InterPro" id="IPR000980">
    <property type="entry name" value="SH2"/>
</dbReference>
<dbReference type="InterPro" id="IPR046349">
    <property type="entry name" value="C1-like_sf"/>
</dbReference>
<organism evidence="10 11">
    <name type="scientific">Dendroctonus ponderosae</name>
    <name type="common">Mountain pine beetle</name>
    <dbReference type="NCBI Taxonomy" id="77166"/>
    <lineage>
        <taxon>Eukaryota</taxon>
        <taxon>Metazoa</taxon>
        <taxon>Ecdysozoa</taxon>
        <taxon>Arthropoda</taxon>
        <taxon>Hexapoda</taxon>
        <taxon>Insecta</taxon>
        <taxon>Pterygota</taxon>
        <taxon>Neoptera</taxon>
        <taxon>Endopterygota</taxon>
        <taxon>Coleoptera</taxon>
        <taxon>Polyphaga</taxon>
        <taxon>Cucujiformia</taxon>
        <taxon>Curculionidae</taxon>
        <taxon>Scolytinae</taxon>
        <taxon>Dendroctonus</taxon>
    </lineage>
</organism>
<dbReference type="InterPro" id="IPR002219">
    <property type="entry name" value="PKC_DAG/PE"/>
</dbReference>
<evidence type="ECO:0000259" key="9">
    <source>
        <dbReference type="PROSITE" id="PS50238"/>
    </source>
</evidence>
<sequence>MSVNNTEGQPQPDSDPERNNMYRRMTVLADSKKSPLLPLVNIDAENYMLREINRPVSITPALRTSELASSLDSGIDGEGIVNGHLDEPDVELPDDSQCLNAPYPDFFYGLNLEACLTSSPSSNSCARLLSFHHKLCSCDNKCCCTCATSCSIDCHACYHNYCARFFVHYLCRKDSSELPPATLDYDKPICEWLSSHVVEWMAAINLHPYTELFKCKDVKGGDLAHLDREKLLAMGIKDEFHQAAMLAAIAELLNKIEDRQTELSEAPESNNAPAQGFPHSLLQHSFSSLKKCDKCNKYLRGLFHQGFICTTCGLVAHRTCVATGLVSCSGKPLDEGRNSFLQFRSYFGQGLCVQFKCSPTTPAPLLLVKCVKALEAIAKDNTSLELYNIYSATPPADQVNKLVKIIDSDINSLDLSSASAVTIAGLIKKYLRELPDPLIPVQWYDRFLEAQKRKSDEECTSVLKQLLEQLPEHHMSTLHFIMAHLCRICQMEFARGNKNPPAVLTQVMCHIFMRPPWDRIIQVVYNTQAHNRIIEILLMHCDWGEVVPEFASAPAIPPRKVSGRMGTSLPIRVSESSSHSEKEKKMELQDAEWYWGDIKREVVNELLNNTVDGTFLVRDASSKGGEYTLTLRKGGANKLIKICHSKGKYGFTEPYKYNSVVDLINHFRNVSLSQYNTSLNIKLQFPVNRNNQEEEQAILERTDKLKTKLEQIHKSLVEKQKECERVSKDFNETCQDVQTRRLSLNAFRELVRVFEKQTLIQEKFQNEAQPHEIKTLEVNAKLLKQRLGLMIDSCEQLEKNLQSRQAYNRSLERELNSLKPEIQNLRREREQFIRWLLQRGVKQTEINNLINWNEDDTIAEVETDVDSMPHNEQASWFMPDSTREQAEDLLSGKPDGTFLIRKSSNKPNFVLVVNCNGTPNHCIIHQTEKGFGFSEPYNIYPTLLELVLHYATNSLEIHNDLLTTVLKHPVGSINASPSGEGT</sequence>
<reference evidence="11" key="1">
    <citation type="journal article" date="2013" name="Genome Biol.">
        <title>Draft genome of the mountain pine beetle, Dendroctonus ponderosae Hopkins, a major forest pest.</title>
        <authorList>
            <person name="Keeling C.I."/>
            <person name="Yuen M.M."/>
            <person name="Liao N.Y."/>
            <person name="Docking T.R."/>
            <person name="Chan S.K."/>
            <person name="Taylor G.A."/>
            <person name="Palmquist D.L."/>
            <person name="Jackman S.D."/>
            <person name="Nguyen A."/>
            <person name="Li M."/>
            <person name="Henderson H."/>
            <person name="Janes J.K."/>
            <person name="Zhao Y."/>
            <person name="Pandoh P."/>
            <person name="Moore R."/>
            <person name="Sperling F.A."/>
            <person name="Huber D.P."/>
            <person name="Birol I."/>
            <person name="Jones S.J."/>
            <person name="Bohlmann J."/>
        </authorList>
    </citation>
    <scope>NUCLEOTIDE SEQUENCE</scope>
</reference>
<evidence type="ECO:0000256" key="2">
    <source>
        <dbReference type="ARBA" id="ARBA00022723"/>
    </source>
</evidence>
<dbReference type="InterPro" id="IPR051854">
    <property type="entry name" value="Rho-type_GAP"/>
</dbReference>
<dbReference type="Gene3D" id="3.30.60.20">
    <property type="match status" value="1"/>
</dbReference>
<accession>A0AAR5PV81</accession>
<dbReference type="RefSeq" id="XP_019764915.1">
    <property type="nucleotide sequence ID" value="XM_019909356.2"/>
</dbReference>
<evidence type="ECO:0000256" key="1">
    <source>
        <dbReference type="ARBA" id="ARBA00022468"/>
    </source>
</evidence>
<feature type="coiled-coil region" evidence="5">
    <location>
        <begin position="794"/>
        <end position="828"/>
    </location>
</feature>
<keyword evidence="1" id="KW-0343">GTPase activation</keyword>
<dbReference type="GO" id="GO:0005096">
    <property type="term" value="F:GTPase activator activity"/>
    <property type="evidence" value="ECO:0007669"/>
    <property type="project" value="UniProtKB-KW"/>
</dbReference>
<keyword evidence="5" id="KW-0175">Coiled coil</keyword>
<dbReference type="SMART" id="SM00324">
    <property type="entry name" value="RhoGAP"/>
    <property type="match status" value="1"/>
</dbReference>
<dbReference type="InterPro" id="IPR032498">
    <property type="entry name" value="PI3K_P85_iSH2"/>
</dbReference>
<dbReference type="Pfam" id="PF00620">
    <property type="entry name" value="RhoGAP"/>
    <property type="match status" value="1"/>
</dbReference>
<dbReference type="CDD" id="cd20830">
    <property type="entry name" value="C1_PIK3R-like_rpt2"/>
    <property type="match status" value="1"/>
</dbReference>
<feature type="domain" description="Rho-GAP" evidence="9">
    <location>
        <begin position="349"/>
        <end position="545"/>
    </location>
</feature>
<dbReference type="Proteomes" id="UP000019118">
    <property type="component" value="Unassembled WGS sequence"/>
</dbReference>
<dbReference type="SMART" id="SM00109">
    <property type="entry name" value="C1"/>
    <property type="match status" value="1"/>
</dbReference>
<dbReference type="Gene3D" id="1.10.555.10">
    <property type="entry name" value="Rho GTPase activation protein"/>
    <property type="match status" value="1"/>
</dbReference>
<proteinExistence type="predicted"/>
<dbReference type="Pfam" id="PF16454">
    <property type="entry name" value="PI3K_P85_iSH2"/>
    <property type="match status" value="1"/>
</dbReference>
<evidence type="ECO:0000259" key="8">
    <source>
        <dbReference type="PROSITE" id="PS50105"/>
    </source>
</evidence>
<feature type="domain" description="SAM" evidence="8">
    <location>
        <begin position="192"/>
        <end position="255"/>
    </location>
</feature>
<dbReference type="EnsemblMetazoa" id="XM_019909356.1">
    <property type="protein sequence ID" value="XP_019764915.1"/>
    <property type="gene ID" value="LOC109540864"/>
</dbReference>
<dbReference type="FunFam" id="3.30.505.10:FF:000014">
    <property type="entry name" value="Phosphatidylinositol 3-kinase regulatory subunit alpha"/>
    <property type="match status" value="1"/>
</dbReference>
<evidence type="ECO:0000259" key="7">
    <source>
        <dbReference type="PROSITE" id="PS50081"/>
    </source>
</evidence>
<dbReference type="CDD" id="cd00159">
    <property type="entry name" value="RhoGAP"/>
    <property type="match status" value="1"/>
</dbReference>
<dbReference type="PRINTS" id="PR00678">
    <property type="entry name" value="PI3KINASEP85"/>
</dbReference>
<evidence type="ECO:0000259" key="6">
    <source>
        <dbReference type="PROSITE" id="PS50001"/>
    </source>
</evidence>
<evidence type="ECO:0000313" key="11">
    <source>
        <dbReference type="Proteomes" id="UP000019118"/>
    </source>
</evidence>
<evidence type="ECO:0000256" key="4">
    <source>
        <dbReference type="PROSITE-ProRule" id="PRU00191"/>
    </source>
</evidence>
<feature type="domain" description="SH2" evidence="6">
    <location>
        <begin position="876"/>
        <end position="970"/>
    </location>
</feature>
<feature type="domain" description="SH2" evidence="6">
    <location>
        <begin position="593"/>
        <end position="687"/>
    </location>
</feature>
<keyword evidence="11" id="KW-1185">Reference proteome</keyword>
<dbReference type="SMART" id="SM00454">
    <property type="entry name" value="SAM"/>
    <property type="match status" value="1"/>
</dbReference>
<dbReference type="PANTHER" id="PTHR46075:SF5">
    <property type="entry name" value="PHOSPHATIDYLINOSITOL 3-KINASE REGULATORY SUBUNIT ALPHA"/>
    <property type="match status" value="1"/>
</dbReference>
<dbReference type="SUPFAM" id="SSF47769">
    <property type="entry name" value="SAM/Pointed domain"/>
    <property type="match status" value="1"/>
</dbReference>
<dbReference type="Gene3D" id="1.10.150.50">
    <property type="entry name" value="Transcription Factor, Ets-1"/>
    <property type="match status" value="1"/>
</dbReference>
<dbReference type="PROSITE" id="PS50001">
    <property type="entry name" value="SH2"/>
    <property type="match status" value="2"/>
</dbReference>
<dbReference type="PRINTS" id="PR00401">
    <property type="entry name" value="SH2DOMAIN"/>
</dbReference>
<dbReference type="PROSITE" id="PS50105">
    <property type="entry name" value="SAM_DOMAIN"/>
    <property type="match status" value="1"/>
</dbReference>
<dbReference type="SUPFAM" id="SSF55550">
    <property type="entry name" value="SH2 domain"/>
    <property type="match status" value="2"/>
</dbReference>
<dbReference type="CDD" id="cd12923">
    <property type="entry name" value="iSH2_PI3K_IA_R"/>
    <property type="match status" value="1"/>
</dbReference>